<organism evidence="1 2">
    <name type="scientific">Shivajiella indica</name>
    <dbReference type="NCBI Taxonomy" id="872115"/>
    <lineage>
        <taxon>Bacteria</taxon>
        <taxon>Pseudomonadati</taxon>
        <taxon>Bacteroidota</taxon>
        <taxon>Cytophagia</taxon>
        <taxon>Cytophagales</taxon>
        <taxon>Cyclobacteriaceae</taxon>
        <taxon>Shivajiella</taxon>
    </lineage>
</organism>
<dbReference type="EMBL" id="JBHUIV010000010">
    <property type="protein sequence ID" value="MFD2201048.1"/>
    <property type="molecule type" value="Genomic_DNA"/>
</dbReference>
<evidence type="ECO:0000313" key="1">
    <source>
        <dbReference type="EMBL" id="MFD2201048.1"/>
    </source>
</evidence>
<name>A0ABW5B7Y1_9BACT</name>
<keyword evidence="2" id="KW-1185">Reference proteome</keyword>
<evidence type="ECO:0008006" key="3">
    <source>
        <dbReference type="Google" id="ProtNLM"/>
    </source>
</evidence>
<protein>
    <recommendedName>
        <fullName evidence="3">SDR family NAD(P)-dependent oxidoreductase</fullName>
    </recommendedName>
</protein>
<dbReference type="Proteomes" id="UP001597414">
    <property type="component" value="Unassembled WGS sequence"/>
</dbReference>
<dbReference type="SUPFAM" id="SSF51735">
    <property type="entry name" value="NAD(P)-binding Rossmann-fold domains"/>
    <property type="match status" value="1"/>
</dbReference>
<sequence length="94" mass="10109">MGQKIVAISGSQSGMGLAFRNLLEESGYKIIGIDLPGKGAEVEADLTIQQERYRVVEEIKDRCEGNLYGVIANAGIDFCCTATYNIDGTDSIFG</sequence>
<accession>A0ABW5B7Y1</accession>
<gene>
    <name evidence="1" type="ORF">ACFSKV_05695</name>
</gene>
<dbReference type="Gene3D" id="3.40.50.720">
    <property type="entry name" value="NAD(P)-binding Rossmann-like Domain"/>
    <property type="match status" value="1"/>
</dbReference>
<dbReference type="RefSeq" id="WP_380800938.1">
    <property type="nucleotide sequence ID" value="NZ_JBHUIV010000010.1"/>
</dbReference>
<dbReference type="InterPro" id="IPR036291">
    <property type="entry name" value="NAD(P)-bd_dom_sf"/>
</dbReference>
<proteinExistence type="predicted"/>
<comment type="caution">
    <text evidence="1">The sequence shown here is derived from an EMBL/GenBank/DDBJ whole genome shotgun (WGS) entry which is preliminary data.</text>
</comment>
<evidence type="ECO:0000313" key="2">
    <source>
        <dbReference type="Proteomes" id="UP001597414"/>
    </source>
</evidence>
<reference evidence="2" key="1">
    <citation type="journal article" date="2019" name="Int. J. Syst. Evol. Microbiol.">
        <title>The Global Catalogue of Microorganisms (GCM) 10K type strain sequencing project: providing services to taxonomists for standard genome sequencing and annotation.</title>
        <authorList>
            <consortium name="The Broad Institute Genomics Platform"/>
            <consortium name="The Broad Institute Genome Sequencing Center for Infectious Disease"/>
            <person name="Wu L."/>
            <person name="Ma J."/>
        </authorList>
    </citation>
    <scope>NUCLEOTIDE SEQUENCE [LARGE SCALE GENOMIC DNA]</scope>
    <source>
        <strain evidence="2">KCTC 19812</strain>
    </source>
</reference>